<feature type="region of interest" description="Disordered" evidence="1">
    <location>
        <begin position="92"/>
        <end position="117"/>
    </location>
</feature>
<evidence type="ECO:0000313" key="3">
    <source>
        <dbReference type="EMBL" id="GBG68960.1"/>
    </source>
</evidence>
<name>A0A388KFX4_CHABU</name>
<evidence type="ECO:0000313" key="4">
    <source>
        <dbReference type="Proteomes" id="UP000265515"/>
    </source>
</evidence>
<dbReference type="InterPro" id="IPR019275">
    <property type="entry name" value="DUF2301"/>
</dbReference>
<dbReference type="PANTHER" id="PTHR36716">
    <property type="entry name" value="F3H9.20 PROTEIN"/>
    <property type="match status" value="1"/>
</dbReference>
<dbReference type="EMBL" id="BFEA01000108">
    <property type="protein sequence ID" value="GBG68960.1"/>
    <property type="molecule type" value="Genomic_DNA"/>
</dbReference>
<keyword evidence="2" id="KW-0812">Transmembrane</keyword>
<dbReference type="Proteomes" id="UP000265515">
    <property type="component" value="Unassembled WGS sequence"/>
</dbReference>
<feature type="transmembrane region" description="Helical" evidence="2">
    <location>
        <begin position="330"/>
        <end position="348"/>
    </location>
</feature>
<feature type="transmembrane region" description="Helical" evidence="2">
    <location>
        <begin position="240"/>
        <end position="260"/>
    </location>
</feature>
<accession>A0A388KFX4</accession>
<dbReference type="PANTHER" id="PTHR36716:SF2">
    <property type="entry name" value="F3H9.20 PROTEIN"/>
    <property type="match status" value="1"/>
</dbReference>
<dbReference type="GO" id="GO:0009507">
    <property type="term" value="C:chloroplast"/>
    <property type="evidence" value="ECO:0007669"/>
    <property type="project" value="TreeGrafter"/>
</dbReference>
<feature type="transmembrane region" description="Helical" evidence="2">
    <location>
        <begin position="354"/>
        <end position="373"/>
    </location>
</feature>
<evidence type="ECO:0000256" key="1">
    <source>
        <dbReference type="SAM" id="MobiDB-lite"/>
    </source>
</evidence>
<dbReference type="STRING" id="69332.A0A388KFX4"/>
<organism evidence="3 4">
    <name type="scientific">Chara braunii</name>
    <name type="common">Braun's stonewort</name>
    <dbReference type="NCBI Taxonomy" id="69332"/>
    <lineage>
        <taxon>Eukaryota</taxon>
        <taxon>Viridiplantae</taxon>
        <taxon>Streptophyta</taxon>
        <taxon>Charophyceae</taxon>
        <taxon>Charales</taxon>
        <taxon>Characeae</taxon>
        <taxon>Chara</taxon>
    </lineage>
</organism>
<dbReference type="AlphaFoldDB" id="A0A388KFX4"/>
<keyword evidence="2" id="KW-1133">Transmembrane helix</keyword>
<protein>
    <submittedName>
        <fullName evidence="3">Uncharacterized protein</fullName>
    </submittedName>
</protein>
<reference evidence="3 4" key="1">
    <citation type="journal article" date="2018" name="Cell">
        <title>The Chara Genome: Secondary Complexity and Implications for Plant Terrestrialization.</title>
        <authorList>
            <person name="Nishiyama T."/>
            <person name="Sakayama H."/>
            <person name="Vries J.D."/>
            <person name="Buschmann H."/>
            <person name="Saint-Marcoux D."/>
            <person name="Ullrich K.K."/>
            <person name="Haas F.B."/>
            <person name="Vanderstraeten L."/>
            <person name="Becker D."/>
            <person name="Lang D."/>
            <person name="Vosolsobe S."/>
            <person name="Rombauts S."/>
            <person name="Wilhelmsson P.K.I."/>
            <person name="Janitza P."/>
            <person name="Kern R."/>
            <person name="Heyl A."/>
            <person name="Rumpler F."/>
            <person name="Villalobos L.I.A.C."/>
            <person name="Clay J.M."/>
            <person name="Skokan R."/>
            <person name="Toyoda A."/>
            <person name="Suzuki Y."/>
            <person name="Kagoshima H."/>
            <person name="Schijlen E."/>
            <person name="Tajeshwar N."/>
            <person name="Catarino B."/>
            <person name="Hetherington A.J."/>
            <person name="Saltykova A."/>
            <person name="Bonnot C."/>
            <person name="Breuninger H."/>
            <person name="Symeonidi A."/>
            <person name="Radhakrishnan G.V."/>
            <person name="Van Nieuwerburgh F."/>
            <person name="Deforce D."/>
            <person name="Chang C."/>
            <person name="Karol K.G."/>
            <person name="Hedrich R."/>
            <person name="Ulvskov P."/>
            <person name="Glockner G."/>
            <person name="Delwiche C.F."/>
            <person name="Petrasek J."/>
            <person name="Van de Peer Y."/>
            <person name="Friml J."/>
            <person name="Beilby M."/>
            <person name="Dolan L."/>
            <person name="Kohara Y."/>
            <person name="Sugano S."/>
            <person name="Fujiyama A."/>
            <person name="Delaux P.-M."/>
            <person name="Quint M."/>
            <person name="TheiBen G."/>
            <person name="Hagemann M."/>
            <person name="Harholt J."/>
            <person name="Dunand C."/>
            <person name="Zachgo S."/>
            <person name="Langdale J."/>
            <person name="Maumus F."/>
            <person name="Straeten D.V.D."/>
            <person name="Gould S.B."/>
            <person name="Rensing S.A."/>
        </authorList>
    </citation>
    <scope>NUCLEOTIDE SEQUENCE [LARGE SCALE GENOMIC DNA]</scope>
    <source>
        <strain evidence="3 4">S276</strain>
    </source>
</reference>
<sequence>MASPALSFLLSSTTGATHFAALAPDGGGLRTPLSARLSPSFWPKFGLNMGCAQRKQVQPVLFGRPCSGNGMGVVTLSNNHSTRGAVACQPCMPGGRHASNRSSSWPRSRRTRLRQASPTVGLRLSRGSFNHSMKAHAAGRETWLSKTSLRRRWRGVVAPDWRGADMSGTKIRCALSSSSEEGSEKEVYDGMYGSWSITETDRREVFLYRSGIVASCLAFTISSSAVLFPDDGTLRSLLDPLYGLGTVGLGLSLLLIHVYVTEIKRFMQILWAVGCVGSLALALNYAVPSGEPLALYILHHPAAVWAVGPLFAALTALVFKEGLCYGKLEAGALVFVVPGFLLGHLAGLDDGVKLVLLGAWVILFNIFAARKFTQPVKDDIGDKSIFIFNALPEDEKEAFLVNLQQQRYEQGRRT</sequence>
<evidence type="ECO:0000256" key="2">
    <source>
        <dbReference type="SAM" id="Phobius"/>
    </source>
</evidence>
<dbReference type="Gramene" id="GBG68960">
    <property type="protein sequence ID" value="GBG68960"/>
    <property type="gene ID" value="CBR_g3659"/>
</dbReference>
<gene>
    <name evidence="3" type="ORF">CBR_g3659</name>
</gene>
<proteinExistence type="predicted"/>
<dbReference type="Pfam" id="PF10063">
    <property type="entry name" value="DUF2301"/>
    <property type="match status" value="1"/>
</dbReference>
<feature type="transmembrane region" description="Helical" evidence="2">
    <location>
        <begin position="269"/>
        <end position="287"/>
    </location>
</feature>
<comment type="caution">
    <text evidence="3">The sequence shown here is derived from an EMBL/GenBank/DDBJ whole genome shotgun (WGS) entry which is preliminary data.</text>
</comment>
<feature type="transmembrane region" description="Helical" evidence="2">
    <location>
        <begin position="293"/>
        <end position="318"/>
    </location>
</feature>
<dbReference type="OrthoDB" id="2020161at2759"/>
<feature type="transmembrane region" description="Helical" evidence="2">
    <location>
        <begin position="206"/>
        <end position="228"/>
    </location>
</feature>
<keyword evidence="2" id="KW-0472">Membrane</keyword>
<keyword evidence="4" id="KW-1185">Reference proteome</keyword>